<protein>
    <recommendedName>
        <fullName evidence="2">Tail protein</fullName>
    </recommendedName>
</protein>
<sequence length="164" mass="18686">MITATIKDIDIGLTITKLQNMEYDGFLRDAGEMVSQDIQMRMMAGIRPDGGMQEPNYEKVSGKGYKTWKEKKYPGTPPLILTGSLKNSIRETLRGNMVAINVGKGKHPKVGYRFEKSETFEEIAQKLEEGLPFAAFERPFLYMNEDEIEITFQRFCNLFSGELV</sequence>
<dbReference type="AlphaFoldDB" id="A0A6H1ZA25"/>
<dbReference type="EMBL" id="MT143975">
    <property type="protein sequence ID" value="QJA44312.1"/>
    <property type="molecule type" value="Genomic_DNA"/>
</dbReference>
<name>A0A6H1ZA25_9ZZZZ</name>
<evidence type="ECO:0008006" key="2">
    <source>
        <dbReference type="Google" id="ProtNLM"/>
    </source>
</evidence>
<accession>A0A6H1ZA25</accession>
<evidence type="ECO:0000313" key="1">
    <source>
        <dbReference type="EMBL" id="QJA44312.1"/>
    </source>
</evidence>
<organism evidence="1">
    <name type="scientific">viral metagenome</name>
    <dbReference type="NCBI Taxonomy" id="1070528"/>
    <lineage>
        <taxon>unclassified sequences</taxon>
        <taxon>metagenomes</taxon>
        <taxon>organismal metagenomes</taxon>
    </lineage>
</organism>
<gene>
    <name evidence="1" type="ORF">TM448A00093_0042</name>
</gene>
<proteinExistence type="predicted"/>
<reference evidence="1" key="1">
    <citation type="submission" date="2020-03" db="EMBL/GenBank/DDBJ databases">
        <title>The deep terrestrial virosphere.</title>
        <authorList>
            <person name="Holmfeldt K."/>
            <person name="Nilsson E."/>
            <person name="Simone D."/>
            <person name="Lopez-Fernandez M."/>
            <person name="Wu X."/>
            <person name="de Brujin I."/>
            <person name="Lundin D."/>
            <person name="Andersson A."/>
            <person name="Bertilsson S."/>
            <person name="Dopson M."/>
        </authorList>
    </citation>
    <scope>NUCLEOTIDE SEQUENCE</scope>
    <source>
        <strain evidence="1">TM448A00093</strain>
    </source>
</reference>